<feature type="domain" description="HAUS augmin-like complex subunit 6 N-terminal" evidence="1">
    <location>
        <begin position="24"/>
        <end position="157"/>
    </location>
</feature>
<dbReference type="InterPro" id="IPR028163">
    <property type="entry name" value="HAUS_6_N"/>
</dbReference>
<keyword evidence="3" id="KW-1185">Reference proteome</keyword>
<dbReference type="EMBL" id="VSRR010008460">
    <property type="protein sequence ID" value="MPC48775.1"/>
    <property type="molecule type" value="Genomic_DNA"/>
</dbReference>
<protein>
    <submittedName>
        <fullName evidence="2">HAUS augmin-like complex subunit 6</fullName>
    </submittedName>
</protein>
<dbReference type="InterPro" id="IPR026797">
    <property type="entry name" value="HAUS_6"/>
</dbReference>
<dbReference type="PANTHER" id="PTHR16151">
    <property type="entry name" value="HAUS AUGMIN-LIKE COMPLEX SUBUNIT 6"/>
    <property type="match status" value="1"/>
</dbReference>
<organism evidence="2 3">
    <name type="scientific">Portunus trituberculatus</name>
    <name type="common">Swimming crab</name>
    <name type="synonym">Neptunus trituberculatus</name>
    <dbReference type="NCBI Taxonomy" id="210409"/>
    <lineage>
        <taxon>Eukaryota</taxon>
        <taxon>Metazoa</taxon>
        <taxon>Ecdysozoa</taxon>
        <taxon>Arthropoda</taxon>
        <taxon>Crustacea</taxon>
        <taxon>Multicrustacea</taxon>
        <taxon>Malacostraca</taxon>
        <taxon>Eumalacostraca</taxon>
        <taxon>Eucarida</taxon>
        <taxon>Decapoda</taxon>
        <taxon>Pleocyemata</taxon>
        <taxon>Brachyura</taxon>
        <taxon>Eubrachyura</taxon>
        <taxon>Portunoidea</taxon>
        <taxon>Portunidae</taxon>
        <taxon>Portuninae</taxon>
        <taxon>Portunus</taxon>
    </lineage>
</organism>
<dbReference type="GO" id="GO:0051225">
    <property type="term" value="P:spindle assembly"/>
    <property type="evidence" value="ECO:0007669"/>
    <property type="project" value="InterPro"/>
</dbReference>
<dbReference type="AlphaFoldDB" id="A0A5B7FTX9"/>
<evidence type="ECO:0000259" key="1">
    <source>
        <dbReference type="Pfam" id="PF14661"/>
    </source>
</evidence>
<accession>A0A5B7FTX9</accession>
<dbReference type="Proteomes" id="UP000324222">
    <property type="component" value="Unassembled WGS sequence"/>
</dbReference>
<dbReference type="GO" id="GO:1990498">
    <property type="term" value="C:mitotic spindle microtubule"/>
    <property type="evidence" value="ECO:0007669"/>
    <property type="project" value="TreeGrafter"/>
</dbReference>
<gene>
    <name evidence="2" type="primary">HAUS6</name>
    <name evidence="2" type="ORF">E2C01_042558</name>
</gene>
<dbReference type="OrthoDB" id="6363917at2759"/>
<proteinExistence type="predicted"/>
<evidence type="ECO:0000313" key="2">
    <source>
        <dbReference type="EMBL" id="MPC48775.1"/>
    </source>
</evidence>
<dbReference type="GO" id="GO:0070652">
    <property type="term" value="C:HAUS complex"/>
    <property type="evidence" value="ECO:0007669"/>
    <property type="project" value="InterPro"/>
</dbReference>
<dbReference type="GO" id="GO:0008017">
    <property type="term" value="F:microtubule binding"/>
    <property type="evidence" value="ECO:0007669"/>
    <property type="project" value="TreeGrafter"/>
</dbReference>
<dbReference type="Pfam" id="PF14661">
    <property type="entry name" value="HAUS6_N"/>
    <property type="match status" value="1"/>
</dbReference>
<dbReference type="PANTHER" id="PTHR16151:SF2">
    <property type="entry name" value="HAUS AUGMIN-LIKE COMPLEX SUBUNIT 6"/>
    <property type="match status" value="1"/>
</dbReference>
<reference evidence="2 3" key="1">
    <citation type="submission" date="2019-05" db="EMBL/GenBank/DDBJ databases">
        <title>Another draft genome of Portunus trituberculatus and its Hox gene families provides insights of decapod evolution.</title>
        <authorList>
            <person name="Jeong J.-H."/>
            <person name="Song I."/>
            <person name="Kim S."/>
            <person name="Choi T."/>
            <person name="Kim D."/>
            <person name="Ryu S."/>
            <person name="Kim W."/>
        </authorList>
    </citation>
    <scope>NUCLEOTIDE SEQUENCE [LARGE SCALE GENOMIC DNA]</scope>
    <source>
        <tissue evidence="2">Muscle</tissue>
    </source>
</reference>
<comment type="caution">
    <text evidence="2">The sequence shown here is derived from an EMBL/GenBank/DDBJ whole genome shotgun (WGS) entry which is preliminary data.</text>
</comment>
<sequence>MLKLVTMSKQHIRLVGLQDPDHLLYVSLLILGLDPVALEHKLKTPVNQKCFSRINRKLGDAILHFLYVCLDREKAGKTFRDCWPVLDKKRESQFYKAAFEWYKTLQQSYKQPVPTIMTKTFMEPGGSRFTSTLMILARIALHTSVNKRGLRMRTSISIPVLPVIQYQNGTVAAARREMTELCI</sequence>
<evidence type="ECO:0000313" key="3">
    <source>
        <dbReference type="Proteomes" id="UP000324222"/>
    </source>
</evidence>
<name>A0A5B7FTX9_PORTR</name>